<sequence length="2093" mass="228648">MVILGNEEGEIVVEQEDSRSLASPTSSIDGEVRNPEFTSKRASNGGLEFHIRALPIRPKTANPAMSTKISGGGGLSNGITGSPIERHQLDAPSRLRSVRSFASSPVSRASTRMSEYTSLRPESSGQSLMEIRPAFDDDAMTDCGGDDQQRDMGTQTPQSIGISASPDLVGGGASGAGRRPQAAVDLHPQTASITAMEDKSTMTTWRGIPGELRSANPSRISLSASADDPNYDSESGKESLPDTVLRGGGAPRPAEDSSVFLAFNGPPVAPPEGRSSRRTSPRPKSLPRESNKYAQLRPRRKAKDKINYRERAEQLLTQYFPEEVLKRYLDELRRRYRFMGNGGMTPSEITRFLDETTADSQLKEQLRASLEELANAEMADSSSDYESTLPSSSPSQTPYLGTRNTEMRSSMNDRSSVSPAPKSVRSVAPSSILVGGGMSMEDLDRESANVPPYNTLRSDQMSVAASVLPAESMRNGMMQSVQGTPRMKPYDKPTTPMPPSRHDNVIARPQSKVGVSQTAVLQSQPQLSSTPMPPSRHDSPISRPQSIAGGPLRIASPQPQPRSTQQQPQSRPQPRPQSQYESQPHARPQPQPRPQSQYEPQPRSQPQPQAQSRPQQSSGPSAASSAQQTRSNPQPSNPQPSNQQSGGPGKVDPGYWDDNDRYRMRPPDMGNAFSILKSQPIFVRQMPSSDIKFKSPFNQQHKGPVDPSSPASGSGPSGGTQGKSSISETDAFAERHPAESKVAKAVSELEEVLRRTEAETLAAIESDFHSSTSSNKCSSPAPSSNFSSHRNGEFFNDVESVHSSNSLVGGGASSRSGSVSTHISGIGSKLGNARPMSKSGMSVAQSTVRAETLLKEGMEYRDAVIFDDDMADADHEEEAVVPVDHELRNESDISLPIDFEDMSPELAAVLMRTGGVENSKLRRTDNSSSAVNPSSNRAELVSRSDLRVPSQASLHTRESQASRMSRVNLAQEPLARASVRSSATTAQSVNRSITELDIVMGRTASAVNRSSAASRISAASSNNILRGGSGSSNASDSTRDLDNELANVMRRTSGYAPSTISSYASSVASSDRPDSAASDLKSVISPEPLRPISVATSMRPTYGYAGPGARDQSPMSTSRNAAVSPVRSAVRSPVNRQPASATAAYAPSPLRGAGYQPSIRDSPAPSIRTQSTPPQQQQQRQHQRQPSVQEYPREYQQRPQQSQPPAKDYSREYHQQQQPPQQQQRQQQPTQQQQRQQQPPQQQQRQQQPTQQQQQQWKAPPQQQWQTPPQQQWQAPPQQQRQAPPREYEREHQQEQGESDEQQAQSEREPSPFLFRAPTPVFGRFPSPPLYIKNRGKMPAGEEGDAENEEEQHQQQQQRQPPPPPLQRGPSRNRAQSQSIHQEPPRAPMRNYDEEPVVERLDLETGSISKRRGHARNGSEFGSASTLMNANARDDYDLPKVVEEDVDSLASYSSLRRPHSPNLVGGGRKHPSTKADKEPFTLRGGGRKHPAFDEPAPTKACEAGCCGVCGEGVNKSDVVVRPQVMHASCLRCEACDCLLTSSTFRAIDGHVYCEADYQRFFDHGESSSKAVATRPKMSDKKFQDMNRAIMESFTSVDDFLLHMRQLRQAGDQTPPSTGVPYAGDKSKVQRAGDMGVDRQTHYEREQVTSPMGTPWITERVVDKKVKTKILEKRYPASAAVASAAEPSAPSVTAPTVTTNNEPTLVGGGAPRSISKISRMDDMRVSNVSSASRPATSLLNDTKSVNGWEHPLCPGCNHVVYLNDRVVHESYGYHKACMRCHQCSQVVPATSAIRIKGALYCKKHGTELMRRRSILMRKKSTMGKRSRQTSSRPGISLDRFSPEVPVDKPQPPMPNMPSMPMYSGNNSNELPAPPGINGGPRRVTTALRNFLEAAAEQIENQSLLPVSPEPTMDRPPASRAPAFVEAPKARRPLPLPQPKSKAKAAPPQMHFVQRPVSRSIFAGSGESLYDPNVVNALRQEAQRQINGSQVSVSAPTSPIEKSHRMLSPCGPSIADALQKYATSGRDGRDGRMSVSSQFDPFTEGSQYPLSSLASPQQKQGGDFPPNAQLDNLERRFRNANFRPPWALKSQTMFE</sequence>
<keyword evidence="2" id="KW-1185">Reference proteome</keyword>
<evidence type="ECO:0000313" key="1">
    <source>
        <dbReference type="EMBL" id="KAJ1898735.1"/>
    </source>
</evidence>
<gene>
    <name evidence="1" type="ORF">LPJ66_002561</name>
</gene>
<protein>
    <submittedName>
        <fullName evidence="1">Uncharacterized protein</fullName>
    </submittedName>
</protein>
<organism evidence="1 2">
    <name type="scientific">Kickxella alabastrina</name>
    <dbReference type="NCBI Taxonomy" id="61397"/>
    <lineage>
        <taxon>Eukaryota</taxon>
        <taxon>Fungi</taxon>
        <taxon>Fungi incertae sedis</taxon>
        <taxon>Zoopagomycota</taxon>
        <taxon>Kickxellomycotina</taxon>
        <taxon>Kickxellomycetes</taxon>
        <taxon>Kickxellales</taxon>
        <taxon>Kickxellaceae</taxon>
        <taxon>Kickxella</taxon>
    </lineage>
</organism>
<dbReference type="EMBL" id="JANBPG010000213">
    <property type="protein sequence ID" value="KAJ1898735.1"/>
    <property type="molecule type" value="Genomic_DNA"/>
</dbReference>
<dbReference type="Proteomes" id="UP001150581">
    <property type="component" value="Unassembled WGS sequence"/>
</dbReference>
<reference evidence="1" key="1">
    <citation type="submission" date="2022-07" db="EMBL/GenBank/DDBJ databases">
        <title>Phylogenomic reconstructions and comparative analyses of Kickxellomycotina fungi.</title>
        <authorList>
            <person name="Reynolds N.K."/>
            <person name="Stajich J.E."/>
            <person name="Barry K."/>
            <person name="Grigoriev I.V."/>
            <person name="Crous P."/>
            <person name="Smith M.E."/>
        </authorList>
    </citation>
    <scope>NUCLEOTIDE SEQUENCE</scope>
    <source>
        <strain evidence="1">Benny 63K</strain>
    </source>
</reference>
<name>A0ACC1IQB8_9FUNG</name>
<evidence type="ECO:0000313" key="2">
    <source>
        <dbReference type="Proteomes" id="UP001150581"/>
    </source>
</evidence>
<proteinExistence type="predicted"/>
<comment type="caution">
    <text evidence="1">The sequence shown here is derived from an EMBL/GenBank/DDBJ whole genome shotgun (WGS) entry which is preliminary data.</text>
</comment>
<accession>A0ACC1IQB8</accession>